<dbReference type="EMBL" id="CAQQ02191657">
    <property type="status" value="NOT_ANNOTATED_CDS"/>
    <property type="molecule type" value="Genomic_DNA"/>
</dbReference>
<reference evidence="8" key="2">
    <citation type="submission" date="2015-06" db="UniProtKB">
        <authorList>
            <consortium name="EnsemblMetazoa"/>
        </authorList>
    </citation>
    <scope>IDENTIFICATION</scope>
</reference>
<evidence type="ECO:0000256" key="5">
    <source>
        <dbReference type="ARBA" id="ARBA00023136"/>
    </source>
</evidence>
<evidence type="ECO:0000256" key="4">
    <source>
        <dbReference type="ARBA" id="ARBA00022989"/>
    </source>
</evidence>
<dbReference type="Proteomes" id="UP000015102">
    <property type="component" value="Unassembled WGS sequence"/>
</dbReference>
<evidence type="ECO:0000313" key="8">
    <source>
        <dbReference type="EnsemblMetazoa" id="MESCA009994-PA"/>
    </source>
</evidence>
<comment type="subcellular location">
    <subcellularLocation>
        <location evidence="1 6">Membrane</location>
        <topology evidence="1 6">Multi-pass membrane protein</topology>
    </subcellularLocation>
</comment>
<sequence length="122" mass="13871">MTKKYINDLISNSEITKDSPLVTLCFALGLLARRTFATATNSSLAGVDFFLHGLHALFKGDFRITCARDEWRNTNFNSGFHPPLFMEEHFILPYPQKKGDKKDIAYKIEAECHPNKQAYDVG</sequence>
<protein>
    <recommendedName>
        <fullName evidence="6">Pecanex-like protein</fullName>
    </recommendedName>
</protein>
<name>T1H1D5_MEGSC</name>
<dbReference type="GO" id="GO:0007029">
    <property type="term" value="P:endoplasmic reticulum organization"/>
    <property type="evidence" value="ECO:0007669"/>
    <property type="project" value="TreeGrafter"/>
</dbReference>
<dbReference type="InterPro" id="IPR039797">
    <property type="entry name" value="Pecanex"/>
</dbReference>
<dbReference type="GO" id="GO:0005783">
    <property type="term" value="C:endoplasmic reticulum"/>
    <property type="evidence" value="ECO:0007669"/>
    <property type="project" value="TreeGrafter"/>
</dbReference>
<feature type="domain" description="Pecanex C-terminal" evidence="7">
    <location>
        <begin position="16"/>
        <end position="72"/>
    </location>
</feature>
<accession>T1H1D5</accession>
<evidence type="ECO:0000259" key="7">
    <source>
        <dbReference type="Pfam" id="PF05041"/>
    </source>
</evidence>
<comment type="similarity">
    <text evidence="2 6">Belongs to the pecanex family.</text>
</comment>
<dbReference type="AlphaFoldDB" id="T1H1D5"/>
<dbReference type="InterPro" id="IPR007735">
    <property type="entry name" value="Pecanex_C"/>
</dbReference>
<proteinExistence type="inferred from homology"/>
<dbReference type="GO" id="GO:0016020">
    <property type="term" value="C:membrane"/>
    <property type="evidence" value="ECO:0007669"/>
    <property type="project" value="UniProtKB-SubCell"/>
</dbReference>
<evidence type="ECO:0000256" key="1">
    <source>
        <dbReference type="ARBA" id="ARBA00004141"/>
    </source>
</evidence>
<keyword evidence="5" id="KW-0472">Membrane</keyword>
<evidence type="ECO:0000256" key="6">
    <source>
        <dbReference type="RuleBase" id="RU367089"/>
    </source>
</evidence>
<keyword evidence="4" id="KW-1133">Transmembrane helix</keyword>
<keyword evidence="9" id="KW-1185">Reference proteome</keyword>
<dbReference type="EnsemblMetazoa" id="MESCA009994-RA">
    <property type="protein sequence ID" value="MESCA009994-PA"/>
    <property type="gene ID" value="MESCA009994"/>
</dbReference>
<organism evidence="8 9">
    <name type="scientific">Megaselia scalaris</name>
    <name type="common">Humpbacked fly</name>
    <name type="synonym">Phora scalaris</name>
    <dbReference type="NCBI Taxonomy" id="36166"/>
    <lineage>
        <taxon>Eukaryota</taxon>
        <taxon>Metazoa</taxon>
        <taxon>Ecdysozoa</taxon>
        <taxon>Arthropoda</taxon>
        <taxon>Hexapoda</taxon>
        <taxon>Insecta</taxon>
        <taxon>Pterygota</taxon>
        <taxon>Neoptera</taxon>
        <taxon>Endopterygota</taxon>
        <taxon>Diptera</taxon>
        <taxon>Brachycera</taxon>
        <taxon>Muscomorpha</taxon>
        <taxon>Platypezoidea</taxon>
        <taxon>Phoridae</taxon>
        <taxon>Megaseliini</taxon>
        <taxon>Megaselia</taxon>
    </lineage>
</organism>
<dbReference type="HOGENOM" id="CLU_2029353_0_0_1"/>
<keyword evidence="3" id="KW-0812">Transmembrane</keyword>
<evidence type="ECO:0000256" key="2">
    <source>
        <dbReference type="ARBA" id="ARBA00010170"/>
    </source>
</evidence>
<dbReference type="EMBL" id="CAQQ02191656">
    <property type="status" value="NOT_ANNOTATED_CDS"/>
    <property type="molecule type" value="Genomic_DNA"/>
</dbReference>
<dbReference type="Pfam" id="PF05041">
    <property type="entry name" value="Pecanex_C"/>
    <property type="match status" value="1"/>
</dbReference>
<dbReference type="PANTHER" id="PTHR12372:SF7">
    <property type="entry name" value="PROTEIN PECANEX"/>
    <property type="match status" value="1"/>
</dbReference>
<dbReference type="PANTHER" id="PTHR12372">
    <property type="entry name" value="PECANEX"/>
    <property type="match status" value="1"/>
</dbReference>
<evidence type="ECO:0000256" key="3">
    <source>
        <dbReference type="ARBA" id="ARBA00022692"/>
    </source>
</evidence>
<reference evidence="9" key="1">
    <citation type="submission" date="2013-02" db="EMBL/GenBank/DDBJ databases">
        <authorList>
            <person name="Hughes D."/>
        </authorList>
    </citation>
    <scope>NUCLEOTIDE SEQUENCE</scope>
    <source>
        <strain>Durham</strain>
        <strain evidence="9">NC isolate 2 -- Noor lab</strain>
    </source>
</reference>
<evidence type="ECO:0000313" key="9">
    <source>
        <dbReference type="Proteomes" id="UP000015102"/>
    </source>
</evidence>